<comment type="caution">
    <text evidence="1">The sequence shown here is derived from an EMBL/GenBank/DDBJ whole genome shotgun (WGS) entry which is preliminary data.</text>
</comment>
<protein>
    <submittedName>
        <fullName evidence="1">Uncharacterized protein</fullName>
    </submittedName>
</protein>
<dbReference type="AlphaFoldDB" id="A0A511XC69"/>
<name>A0A511XC69_9PROT</name>
<dbReference type="InterPro" id="IPR014710">
    <property type="entry name" value="RmlC-like_jellyroll"/>
</dbReference>
<keyword evidence="2" id="KW-1185">Reference proteome</keyword>
<proteinExistence type="predicted"/>
<evidence type="ECO:0000313" key="2">
    <source>
        <dbReference type="Proteomes" id="UP000321635"/>
    </source>
</evidence>
<dbReference type="EMBL" id="BJYF01000019">
    <property type="protein sequence ID" value="GEN60564.1"/>
    <property type="molecule type" value="Genomic_DNA"/>
</dbReference>
<reference evidence="1 2" key="1">
    <citation type="submission" date="2019-07" db="EMBL/GenBank/DDBJ databases">
        <title>Whole genome shotgun sequence of Acetobacter nitrogenifigens NBRC 105050.</title>
        <authorList>
            <person name="Hosoyama A."/>
            <person name="Uohara A."/>
            <person name="Ohji S."/>
            <person name="Ichikawa N."/>
        </authorList>
    </citation>
    <scope>NUCLEOTIDE SEQUENCE [LARGE SCALE GENOMIC DNA]</scope>
    <source>
        <strain evidence="1 2">NBRC 105050</strain>
    </source>
</reference>
<organism evidence="1 2">
    <name type="scientific">Acetobacter nitrogenifigens DSM 23921 = NBRC 105050</name>
    <dbReference type="NCBI Taxonomy" id="1120919"/>
    <lineage>
        <taxon>Bacteria</taxon>
        <taxon>Pseudomonadati</taxon>
        <taxon>Pseudomonadota</taxon>
        <taxon>Alphaproteobacteria</taxon>
        <taxon>Acetobacterales</taxon>
        <taxon>Acetobacteraceae</taxon>
        <taxon>Acetobacter</taxon>
    </lineage>
</organism>
<accession>A0A511XC69</accession>
<dbReference type="Proteomes" id="UP000321635">
    <property type="component" value="Unassembled WGS sequence"/>
</dbReference>
<dbReference type="Gene3D" id="2.60.120.10">
    <property type="entry name" value="Jelly Rolls"/>
    <property type="match status" value="1"/>
</dbReference>
<gene>
    <name evidence="1" type="ORF">ANI02nite_24480</name>
</gene>
<evidence type="ECO:0000313" key="1">
    <source>
        <dbReference type="EMBL" id="GEN60564.1"/>
    </source>
</evidence>
<sequence length="139" mass="14944">MWIALTGGMTGKGGKTISRGDYGEAKPGDDILFSPEGSSRPGLIIISVQTEKQPLTITPVTIDPGGVMADASDRNTTLLIALNNLAITDITSSGEEENWRVGKPEKIAMQAGEVRWIKPGVHKLKNVKSTKSELITIEW</sequence>